<organism evidence="1 2">
    <name type="scientific">Candidatus Methylumidiphilus alinenensis</name>
    <dbReference type="NCBI Taxonomy" id="2202197"/>
    <lineage>
        <taxon>Bacteria</taxon>
        <taxon>Pseudomonadati</taxon>
        <taxon>Pseudomonadota</taxon>
        <taxon>Gammaproteobacteria</taxon>
        <taxon>Methylococcales</taxon>
        <taxon>Candidatus Methylumidiphilus</taxon>
    </lineage>
</organism>
<sequence length="165" mass="17978">MHADVAPFAPLFLDTLFSAKEAIVLGNPIAQRRKAPPLATLRSNADDVLSIVRVCERLTLLALLELPCTILVTSPPLHLRHTVIRTVNLEVDNLVVHGDGFNLHLLGPNFHTTRLVNHSDTEESGTSLDICHADGMLYASIHPVPDGKGAAIWRDVMENPTLCLA</sequence>
<accession>A0A2W4RHS3</accession>
<dbReference type="EMBL" id="QJPH01000187">
    <property type="protein sequence ID" value="PZN83441.1"/>
    <property type="molecule type" value="Genomic_DNA"/>
</dbReference>
<dbReference type="AlphaFoldDB" id="A0A2W4RHS3"/>
<gene>
    <name evidence="1" type="ORF">DM484_04550</name>
</gene>
<reference evidence="1 2" key="1">
    <citation type="journal article" date="2018" name="Aquat. Microb. Ecol.">
        <title>Gammaproteobacterial methanotrophs dominate.</title>
        <authorList>
            <person name="Rissanen A.J."/>
            <person name="Saarenheimo J."/>
            <person name="Tiirola M."/>
            <person name="Peura S."/>
            <person name="Aalto S.L."/>
            <person name="Karvinen A."/>
            <person name="Nykanen H."/>
        </authorList>
    </citation>
    <scope>NUCLEOTIDE SEQUENCE [LARGE SCALE GENOMIC DNA]</scope>
    <source>
        <strain evidence="1">AMbin10</strain>
    </source>
</reference>
<dbReference type="Proteomes" id="UP000249396">
    <property type="component" value="Unassembled WGS sequence"/>
</dbReference>
<protein>
    <submittedName>
        <fullName evidence="1">Uncharacterized protein</fullName>
    </submittedName>
</protein>
<evidence type="ECO:0000313" key="2">
    <source>
        <dbReference type="Proteomes" id="UP000249396"/>
    </source>
</evidence>
<comment type="caution">
    <text evidence="1">The sequence shown here is derived from an EMBL/GenBank/DDBJ whole genome shotgun (WGS) entry which is preliminary data.</text>
</comment>
<name>A0A2W4RHS3_9GAMM</name>
<evidence type="ECO:0000313" key="1">
    <source>
        <dbReference type="EMBL" id="PZN83441.1"/>
    </source>
</evidence>
<proteinExistence type="predicted"/>